<evidence type="ECO:0000256" key="2">
    <source>
        <dbReference type="ARBA" id="ARBA00005179"/>
    </source>
</evidence>
<evidence type="ECO:0000313" key="9">
    <source>
        <dbReference type="EMBL" id="CEL54460.1"/>
    </source>
</evidence>
<evidence type="ECO:0000256" key="1">
    <source>
        <dbReference type="ARBA" id="ARBA00001971"/>
    </source>
</evidence>
<dbReference type="InterPro" id="IPR001128">
    <property type="entry name" value="Cyt_P450"/>
</dbReference>
<dbReference type="GO" id="GO:0020037">
    <property type="term" value="F:heme binding"/>
    <property type="evidence" value="ECO:0007669"/>
    <property type="project" value="InterPro"/>
</dbReference>
<dbReference type="EMBL" id="LN679116">
    <property type="protein sequence ID" value="CEL54460.1"/>
    <property type="molecule type" value="Genomic_DNA"/>
</dbReference>
<dbReference type="AlphaFoldDB" id="A0A0B7FA79"/>
<dbReference type="InterPro" id="IPR002401">
    <property type="entry name" value="Cyt_P450_E_grp-I"/>
</dbReference>
<sequence length="396" mass="44755">MAWDIPLTVLLVFLITSLLYIRPLRARKHPLPPGPKPDPLIGHLRALPTSNEHLVYTRWGKEFKSDVVSISVLGQSIIVLNSTKAVNELLEKRSNIYSSRAQLPMISDPDLIDWSRITGLLPYGERWRAQRRLTHLSLHKKASQSFWPLVVKQARLALVRIADNPDDFVREIRRMSGSTLLSAVYGYEVTSAHDPLVRVVEKALDHLNEAAVPGNFFVNVMPWIRYIPDWVPGTGWKNTVKEWRKEREKMVDTPFDYTKQQIAEGTAPHSVLKSLLAELNSKIDLGRGYEEQEDRIKWVTGTLFGAGSDTSAATALVFILAMVLNRSAFLKAQAEVDSVIGHERLPEMSDRGSLNYVECVMKEVLRWQPVVPLAIPHAVIEDDEYRGWGIPKGSTV</sequence>
<evidence type="ECO:0000256" key="8">
    <source>
        <dbReference type="ARBA" id="ARBA00023033"/>
    </source>
</evidence>
<comment type="cofactor">
    <cofactor evidence="1">
        <name>heme</name>
        <dbReference type="ChEBI" id="CHEBI:30413"/>
    </cofactor>
</comment>
<evidence type="ECO:0000313" key="10">
    <source>
        <dbReference type="Proteomes" id="UP000059188"/>
    </source>
</evidence>
<dbReference type="SUPFAM" id="SSF48264">
    <property type="entry name" value="Cytochrome P450"/>
    <property type="match status" value="1"/>
</dbReference>
<dbReference type="PANTHER" id="PTHR46300:SF7">
    <property type="entry name" value="P450, PUTATIVE (EUROFUNG)-RELATED"/>
    <property type="match status" value="1"/>
</dbReference>
<comment type="similarity">
    <text evidence="3">Belongs to the cytochrome P450 family.</text>
</comment>
<dbReference type="InterPro" id="IPR050364">
    <property type="entry name" value="Cytochrome_P450_fung"/>
</dbReference>
<dbReference type="Gene3D" id="1.10.630.10">
    <property type="entry name" value="Cytochrome P450"/>
    <property type="match status" value="1"/>
</dbReference>
<keyword evidence="4" id="KW-0349">Heme</keyword>
<keyword evidence="10" id="KW-1185">Reference proteome</keyword>
<dbReference type="GO" id="GO:0016705">
    <property type="term" value="F:oxidoreductase activity, acting on paired donors, with incorporation or reduction of molecular oxygen"/>
    <property type="evidence" value="ECO:0007669"/>
    <property type="project" value="InterPro"/>
</dbReference>
<keyword evidence="7" id="KW-0408">Iron</keyword>
<accession>A0A0B7FA79</accession>
<comment type="pathway">
    <text evidence="2">Secondary metabolite biosynthesis.</text>
</comment>
<dbReference type="GO" id="GO:0005506">
    <property type="term" value="F:iron ion binding"/>
    <property type="evidence" value="ECO:0007669"/>
    <property type="project" value="InterPro"/>
</dbReference>
<dbReference type="STRING" id="1108050.A0A0B7FA79"/>
<reference evidence="9 10" key="1">
    <citation type="submission" date="2014-11" db="EMBL/GenBank/DDBJ databases">
        <authorList>
            <person name="Wibberg Daniel"/>
        </authorList>
    </citation>
    <scope>NUCLEOTIDE SEQUENCE [LARGE SCALE GENOMIC DNA]</scope>
    <source>
        <strain evidence="9">Rhizoctonia solani AG1-IB 7/3/14</strain>
    </source>
</reference>
<keyword evidence="6" id="KW-0560">Oxidoreductase</keyword>
<protein>
    <submittedName>
        <fullName evidence="9">O-methylsterigmatocystin oxidoreductase</fullName>
    </submittedName>
</protein>
<name>A0A0B7FA79_THACB</name>
<evidence type="ECO:0000256" key="6">
    <source>
        <dbReference type="ARBA" id="ARBA00023002"/>
    </source>
</evidence>
<gene>
    <name evidence="9" type="ORF">RSOLAG1IB_07063</name>
</gene>
<dbReference type="PANTHER" id="PTHR46300">
    <property type="entry name" value="P450, PUTATIVE (EUROFUNG)-RELATED-RELATED"/>
    <property type="match status" value="1"/>
</dbReference>
<dbReference type="GO" id="GO:0004497">
    <property type="term" value="F:monooxygenase activity"/>
    <property type="evidence" value="ECO:0007669"/>
    <property type="project" value="UniProtKB-KW"/>
</dbReference>
<keyword evidence="5" id="KW-0479">Metal-binding</keyword>
<evidence type="ECO:0000256" key="5">
    <source>
        <dbReference type="ARBA" id="ARBA00022723"/>
    </source>
</evidence>
<dbReference type="OrthoDB" id="2789670at2759"/>
<evidence type="ECO:0000256" key="4">
    <source>
        <dbReference type="ARBA" id="ARBA00022617"/>
    </source>
</evidence>
<proteinExistence type="inferred from homology"/>
<dbReference type="Pfam" id="PF00067">
    <property type="entry name" value="p450"/>
    <property type="match status" value="1"/>
</dbReference>
<dbReference type="CDD" id="cd11065">
    <property type="entry name" value="CYP64-like"/>
    <property type="match status" value="1"/>
</dbReference>
<evidence type="ECO:0000256" key="3">
    <source>
        <dbReference type="ARBA" id="ARBA00010617"/>
    </source>
</evidence>
<dbReference type="InterPro" id="IPR036396">
    <property type="entry name" value="Cyt_P450_sf"/>
</dbReference>
<dbReference type="PRINTS" id="PR00463">
    <property type="entry name" value="EP450I"/>
</dbReference>
<organism evidence="9 10">
    <name type="scientific">Thanatephorus cucumeris (strain AG1-IB / isolate 7/3/14)</name>
    <name type="common">Lettuce bottom rot fungus</name>
    <name type="synonym">Rhizoctonia solani</name>
    <dbReference type="NCBI Taxonomy" id="1108050"/>
    <lineage>
        <taxon>Eukaryota</taxon>
        <taxon>Fungi</taxon>
        <taxon>Dikarya</taxon>
        <taxon>Basidiomycota</taxon>
        <taxon>Agaricomycotina</taxon>
        <taxon>Agaricomycetes</taxon>
        <taxon>Cantharellales</taxon>
        <taxon>Ceratobasidiaceae</taxon>
        <taxon>Rhizoctonia</taxon>
        <taxon>Rhizoctonia solani AG-1</taxon>
    </lineage>
</organism>
<keyword evidence="8" id="KW-0503">Monooxygenase</keyword>
<evidence type="ECO:0000256" key="7">
    <source>
        <dbReference type="ARBA" id="ARBA00023004"/>
    </source>
</evidence>
<dbReference type="Proteomes" id="UP000059188">
    <property type="component" value="Unassembled WGS sequence"/>
</dbReference>